<dbReference type="EMBL" id="MHLU01000138">
    <property type="protein sequence ID" value="OGZ17378.1"/>
    <property type="molecule type" value="Genomic_DNA"/>
</dbReference>
<name>A0A1G2DWT4_9BACT</name>
<keyword evidence="1" id="KW-0472">Membrane</keyword>
<reference evidence="3 4" key="1">
    <citation type="journal article" date="2016" name="Nat. Commun.">
        <title>Thousands of microbial genomes shed light on interconnected biogeochemical processes in an aquifer system.</title>
        <authorList>
            <person name="Anantharaman K."/>
            <person name="Brown C.T."/>
            <person name="Hug L.A."/>
            <person name="Sharon I."/>
            <person name="Castelle C.J."/>
            <person name="Probst A.J."/>
            <person name="Thomas B.C."/>
            <person name="Singh A."/>
            <person name="Wilkins M.J."/>
            <person name="Karaoz U."/>
            <person name="Brodie E.L."/>
            <person name="Williams K.H."/>
            <person name="Hubbard S.S."/>
            <person name="Banfield J.F."/>
        </authorList>
    </citation>
    <scope>NUCLEOTIDE SEQUENCE [LARGE SCALE GENOMIC DNA]</scope>
</reference>
<dbReference type="AlphaFoldDB" id="A0A1G2DWT4"/>
<proteinExistence type="predicted"/>
<comment type="caution">
    <text evidence="3">The sequence shown here is derived from an EMBL/GenBank/DDBJ whole genome shotgun (WGS) entry which is preliminary data.</text>
</comment>
<organism evidence="3 4">
    <name type="scientific">Candidatus Lloydbacteria bacterium RIFOXYC12_FULL_46_25</name>
    <dbReference type="NCBI Taxonomy" id="1798670"/>
    <lineage>
        <taxon>Bacteria</taxon>
        <taxon>Candidatus Lloydiibacteriota</taxon>
    </lineage>
</organism>
<evidence type="ECO:0008006" key="5">
    <source>
        <dbReference type="Google" id="ProtNLM"/>
    </source>
</evidence>
<dbReference type="Pfam" id="PF18895">
    <property type="entry name" value="T4SS_pilin"/>
    <property type="match status" value="1"/>
</dbReference>
<feature type="transmembrane region" description="Helical" evidence="1">
    <location>
        <begin position="87"/>
        <end position="109"/>
    </location>
</feature>
<evidence type="ECO:0000256" key="1">
    <source>
        <dbReference type="SAM" id="Phobius"/>
    </source>
</evidence>
<feature type="signal peptide" evidence="2">
    <location>
        <begin position="1"/>
        <end position="22"/>
    </location>
</feature>
<keyword evidence="2" id="KW-0732">Signal</keyword>
<evidence type="ECO:0000256" key="2">
    <source>
        <dbReference type="SAM" id="SignalP"/>
    </source>
</evidence>
<sequence>MQKFIKRSLVSSLITLAPFAEAASAYPNPLTYNDGSGVIDSIPRLLLALVDLVFLIGVPIVVISIIYSGFLFVTAGDNESKSTKARFVFTWTMVGALILFGAKAIALAVETTVLSLGS</sequence>
<gene>
    <name evidence="3" type="ORF">A2494_00745</name>
</gene>
<evidence type="ECO:0000313" key="3">
    <source>
        <dbReference type="EMBL" id="OGZ17378.1"/>
    </source>
</evidence>
<protein>
    <recommendedName>
        <fullName evidence="5">TrbC/VIRB2 family protein</fullName>
    </recommendedName>
</protein>
<feature type="chain" id="PRO_5009582654" description="TrbC/VIRB2 family protein" evidence="2">
    <location>
        <begin position="23"/>
        <end position="118"/>
    </location>
</feature>
<dbReference type="InterPro" id="IPR043993">
    <property type="entry name" value="T4SS_pilin"/>
</dbReference>
<keyword evidence="1" id="KW-1133">Transmembrane helix</keyword>
<accession>A0A1G2DWT4</accession>
<dbReference type="Proteomes" id="UP000178106">
    <property type="component" value="Unassembled WGS sequence"/>
</dbReference>
<feature type="transmembrane region" description="Helical" evidence="1">
    <location>
        <begin position="46"/>
        <end position="75"/>
    </location>
</feature>
<keyword evidence="1" id="KW-0812">Transmembrane</keyword>
<evidence type="ECO:0000313" key="4">
    <source>
        <dbReference type="Proteomes" id="UP000178106"/>
    </source>
</evidence>